<sequence>MCLYPSIIENPRYAKSNENRKAIKDRRLNSIKNSVLISKYHRESKIRQIE</sequence>
<protein>
    <submittedName>
        <fullName evidence="1">Uncharacterized protein</fullName>
    </submittedName>
</protein>
<evidence type="ECO:0000313" key="1">
    <source>
        <dbReference type="EMBL" id="DAF59634.1"/>
    </source>
</evidence>
<accession>A0A8S5TA60</accession>
<name>A0A8S5TA60_9VIRU</name>
<organism evidence="1">
    <name type="scientific">Microviridae sp. ctzsU3</name>
    <dbReference type="NCBI Taxonomy" id="2827651"/>
    <lineage>
        <taxon>Viruses</taxon>
        <taxon>Monodnaviria</taxon>
        <taxon>Sangervirae</taxon>
        <taxon>Phixviricota</taxon>
        <taxon>Malgrandaviricetes</taxon>
        <taxon>Petitvirales</taxon>
        <taxon>Microviridae</taxon>
    </lineage>
</organism>
<proteinExistence type="predicted"/>
<reference evidence="1" key="1">
    <citation type="journal article" date="2021" name="Proc. Natl. Acad. Sci. U.S.A.">
        <title>A Catalog of Tens of Thousands of Viruses from Human Metagenomes Reveals Hidden Associations with Chronic Diseases.</title>
        <authorList>
            <person name="Tisza M.J."/>
            <person name="Buck C.B."/>
        </authorList>
    </citation>
    <scope>NUCLEOTIDE SEQUENCE</scope>
    <source>
        <strain evidence="1">CtzsU3</strain>
    </source>
</reference>
<dbReference type="EMBL" id="BK032774">
    <property type="protein sequence ID" value="DAF59634.1"/>
    <property type="molecule type" value="Genomic_DNA"/>
</dbReference>